<evidence type="ECO:0000313" key="2">
    <source>
        <dbReference type="Proteomes" id="UP000291838"/>
    </source>
</evidence>
<organism evidence="1 2">
    <name type="scientific">Nocardioides glacieisoli</name>
    <dbReference type="NCBI Taxonomy" id="1168730"/>
    <lineage>
        <taxon>Bacteria</taxon>
        <taxon>Bacillati</taxon>
        <taxon>Actinomycetota</taxon>
        <taxon>Actinomycetes</taxon>
        <taxon>Propionibacteriales</taxon>
        <taxon>Nocardioidaceae</taxon>
        <taxon>Nocardioides</taxon>
    </lineage>
</organism>
<keyword evidence="2" id="KW-1185">Reference proteome</keyword>
<reference evidence="1 2" key="1">
    <citation type="submission" date="2019-01" db="EMBL/GenBank/DDBJ databases">
        <title>Novel species of Nocardioides.</title>
        <authorList>
            <person name="Liu Q."/>
            <person name="Xin Y.-H."/>
        </authorList>
    </citation>
    <scope>NUCLEOTIDE SEQUENCE [LARGE SCALE GENOMIC DNA]</scope>
    <source>
        <strain evidence="1 2">HLT3-15</strain>
    </source>
</reference>
<dbReference type="CDD" id="cd00586">
    <property type="entry name" value="4HBT"/>
    <property type="match status" value="1"/>
</dbReference>
<dbReference type="SUPFAM" id="SSF54637">
    <property type="entry name" value="Thioesterase/thiol ester dehydrase-isomerase"/>
    <property type="match status" value="1"/>
</dbReference>
<proteinExistence type="predicted"/>
<dbReference type="Gene3D" id="3.10.129.10">
    <property type="entry name" value="Hotdog Thioesterase"/>
    <property type="match status" value="1"/>
</dbReference>
<dbReference type="InterPro" id="IPR029069">
    <property type="entry name" value="HotDog_dom_sf"/>
</dbReference>
<evidence type="ECO:0008006" key="3">
    <source>
        <dbReference type="Google" id="ProtNLM"/>
    </source>
</evidence>
<gene>
    <name evidence="1" type="ORF">EUA06_04355</name>
</gene>
<comment type="caution">
    <text evidence="1">The sequence shown here is derived from an EMBL/GenBank/DDBJ whole genome shotgun (WGS) entry which is preliminary data.</text>
</comment>
<evidence type="ECO:0000313" key="1">
    <source>
        <dbReference type="EMBL" id="RYB92211.1"/>
    </source>
</evidence>
<name>A0A4Q2RT17_9ACTN</name>
<dbReference type="OrthoDB" id="9799036at2"/>
<dbReference type="EMBL" id="SDWS01000002">
    <property type="protein sequence ID" value="RYB92211.1"/>
    <property type="molecule type" value="Genomic_DNA"/>
</dbReference>
<accession>A0A4Q2RT17</accession>
<protein>
    <recommendedName>
        <fullName evidence="3">Acyl-CoA thioesterase</fullName>
    </recommendedName>
</protein>
<dbReference type="Pfam" id="PF13279">
    <property type="entry name" value="4HBT_2"/>
    <property type="match status" value="1"/>
</dbReference>
<dbReference type="AlphaFoldDB" id="A0A4Q2RT17"/>
<sequence>MPPTLGPDAVGETGAMGETFTTEIQARYRDINLAGHVDNVEAVRVLDEARYEFLRFARLPGLPEGATGLLHGVDAGVSELVASQNIEYHSEMRFVPYQPFVAALWVSRIGRSSFTVSAELRVEAGGGPAAVWECVNVLWDHHAQSAWTISDAVRADLERYLGDPVAFRR</sequence>
<dbReference type="Proteomes" id="UP000291838">
    <property type="component" value="Unassembled WGS sequence"/>
</dbReference>